<keyword evidence="3 5" id="KW-1133">Transmembrane helix</keyword>
<evidence type="ECO:0000256" key="1">
    <source>
        <dbReference type="ARBA" id="ARBA00004141"/>
    </source>
</evidence>
<comment type="subcellular location">
    <subcellularLocation>
        <location evidence="1">Membrane</location>
        <topology evidence="1">Multi-pass membrane protein</topology>
    </subcellularLocation>
</comment>
<feature type="transmembrane region" description="Helical" evidence="5">
    <location>
        <begin position="100"/>
        <end position="117"/>
    </location>
</feature>
<organism evidence="6 7">
    <name type="scientific">Aureibaculum flavum</name>
    <dbReference type="NCBI Taxonomy" id="2795986"/>
    <lineage>
        <taxon>Bacteria</taxon>
        <taxon>Pseudomonadati</taxon>
        <taxon>Bacteroidota</taxon>
        <taxon>Flavobacteriia</taxon>
        <taxon>Flavobacteriales</taxon>
        <taxon>Flavobacteriaceae</taxon>
        <taxon>Aureibaculum</taxon>
    </lineage>
</organism>
<evidence type="ECO:0000313" key="7">
    <source>
        <dbReference type="Proteomes" id="UP000623301"/>
    </source>
</evidence>
<dbReference type="Proteomes" id="UP000623301">
    <property type="component" value="Unassembled WGS sequence"/>
</dbReference>
<dbReference type="EMBL" id="JAEHFJ010000002">
    <property type="protein sequence ID" value="MBJ2173432.1"/>
    <property type="molecule type" value="Genomic_DNA"/>
</dbReference>
<evidence type="ECO:0000256" key="4">
    <source>
        <dbReference type="ARBA" id="ARBA00023136"/>
    </source>
</evidence>
<comment type="caution">
    <text evidence="6">The sequence shown here is derived from an EMBL/GenBank/DDBJ whole genome shotgun (WGS) entry which is preliminary data.</text>
</comment>
<feature type="transmembrane region" description="Helical" evidence="5">
    <location>
        <begin position="75"/>
        <end position="94"/>
    </location>
</feature>
<protein>
    <submittedName>
        <fullName evidence="6">DoxX family membrane protein</fullName>
    </submittedName>
</protein>
<sequence>MNSKVTLVLRILLGLILIIFGANKFYPFMPAPTEMSEGAMNFMGALGKSGYMFPLIGGVEVIVGLLLLLKKWVPFALILLAPVAVNMVLFHLVLEPGSTAPALVVLVINAILIYANWDKFKTLFN</sequence>
<evidence type="ECO:0000313" key="6">
    <source>
        <dbReference type="EMBL" id="MBJ2173432.1"/>
    </source>
</evidence>
<evidence type="ECO:0000256" key="3">
    <source>
        <dbReference type="ARBA" id="ARBA00022989"/>
    </source>
</evidence>
<dbReference type="Pfam" id="PF07681">
    <property type="entry name" value="DoxX"/>
    <property type="match status" value="1"/>
</dbReference>
<name>A0ABS0WN76_9FLAO</name>
<keyword evidence="4 5" id="KW-0472">Membrane</keyword>
<evidence type="ECO:0000256" key="5">
    <source>
        <dbReference type="SAM" id="Phobius"/>
    </source>
</evidence>
<reference evidence="6 7" key="1">
    <citation type="submission" date="2020-12" db="EMBL/GenBank/DDBJ databases">
        <title>Aureibaculum luteum sp. nov. and Aureibaculum flavum sp. nov., novel members of the family Flavobacteriaceae isolated from Antarctic intertidal sediments.</title>
        <authorList>
            <person name="He X."/>
            <person name="Zhang X."/>
        </authorList>
    </citation>
    <scope>NUCLEOTIDE SEQUENCE [LARGE SCALE GENOMIC DNA]</scope>
    <source>
        <strain evidence="6 7">A20</strain>
    </source>
</reference>
<proteinExistence type="predicted"/>
<keyword evidence="2 5" id="KW-0812">Transmembrane</keyword>
<dbReference type="InterPro" id="IPR032808">
    <property type="entry name" value="DoxX"/>
</dbReference>
<dbReference type="RefSeq" id="WP_198840230.1">
    <property type="nucleotide sequence ID" value="NZ_JAEHFJ010000002.1"/>
</dbReference>
<feature type="transmembrane region" description="Helical" evidence="5">
    <location>
        <begin position="49"/>
        <end position="68"/>
    </location>
</feature>
<gene>
    <name evidence="6" type="ORF">JBL43_04245</name>
</gene>
<keyword evidence="7" id="KW-1185">Reference proteome</keyword>
<accession>A0ABS0WN76</accession>
<evidence type="ECO:0000256" key="2">
    <source>
        <dbReference type="ARBA" id="ARBA00022692"/>
    </source>
</evidence>
<feature type="transmembrane region" description="Helical" evidence="5">
    <location>
        <begin position="7"/>
        <end position="29"/>
    </location>
</feature>